<dbReference type="RefSeq" id="WP_091640661.1">
    <property type="nucleotide sequence ID" value="NZ_FOEG01000002.1"/>
</dbReference>
<evidence type="ECO:0000313" key="7">
    <source>
        <dbReference type="Proteomes" id="UP000199657"/>
    </source>
</evidence>
<dbReference type="GO" id="GO:0009403">
    <property type="term" value="P:toxin biosynthetic process"/>
    <property type="evidence" value="ECO:0007669"/>
    <property type="project" value="InterPro"/>
</dbReference>
<comment type="subcellular location">
    <subcellularLocation>
        <location evidence="1">Membrane</location>
        <topology evidence="1">Multi-pass membrane protein</topology>
    </subcellularLocation>
</comment>
<evidence type="ECO:0000256" key="3">
    <source>
        <dbReference type="ARBA" id="ARBA00022989"/>
    </source>
</evidence>
<dbReference type="InterPro" id="IPR052719">
    <property type="entry name" value="CvpA-like"/>
</dbReference>
<evidence type="ECO:0000256" key="4">
    <source>
        <dbReference type="ARBA" id="ARBA00023136"/>
    </source>
</evidence>
<dbReference type="OrthoDB" id="9810601at2"/>
<accession>A0A1H8RNG3</accession>
<organism evidence="6 7">
    <name type="scientific">Aquisalimonas asiatica</name>
    <dbReference type="NCBI Taxonomy" id="406100"/>
    <lineage>
        <taxon>Bacteria</taxon>
        <taxon>Pseudomonadati</taxon>
        <taxon>Pseudomonadota</taxon>
        <taxon>Gammaproteobacteria</taxon>
        <taxon>Chromatiales</taxon>
        <taxon>Ectothiorhodospiraceae</taxon>
        <taxon>Aquisalimonas</taxon>
    </lineage>
</organism>
<sequence>MNWLDYAILAVIVLSALISLVRGFVREVISLVVWVAAFWVSIRYAERLAVHLADYIASPTLQLGVAFVALFVVTLILGAIINYVAGQFVGRTGLTGTDRYIGVIFGLLRGVVVVGVLVLAAGLTALPREPWWQDSLVVHHFQPWVCDIGVREWLDGLTFYAPLTEDPQNEGTPAPEYWQEFCNNAGAGDD</sequence>
<evidence type="ECO:0000313" key="6">
    <source>
        <dbReference type="EMBL" id="SEO67896.1"/>
    </source>
</evidence>
<gene>
    <name evidence="6" type="ORF">SAMN04488052_102141</name>
</gene>
<keyword evidence="4 5" id="KW-0472">Membrane</keyword>
<keyword evidence="7" id="KW-1185">Reference proteome</keyword>
<evidence type="ECO:0000256" key="2">
    <source>
        <dbReference type="ARBA" id="ARBA00022692"/>
    </source>
</evidence>
<proteinExistence type="predicted"/>
<dbReference type="STRING" id="406100.SAMN04488052_102141"/>
<name>A0A1H8RNG3_9GAMM</name>
<protein>
    <submittedName>
        <fullName evidence="6">Membrane protein required for colicin V production</fullName>
    </submittedName>
</protein>
<feature type="transmembrane region" description="Helical" evidence="5">
    <location>
        <begin position="65"/>
        <end position="85"/>
    </location>
</feature>
<dbReference type="Pfam" id="PF02674">
    <property type="entry name" value="Colicin_V"/>
    <property type="match status" value="1"/>
</dbReference>
<dbReference type="Proteomes" id="UP000199657">
    <property type="component" value="Unassembled WGS sequence"/>
</dbReference>
<dbReference type="PANTHER" id="PTHR36926:SF1">
    <property type="entry name" value="COLICIN V PRODUCTION PROTEIN"/>
    <property type="match status" value="1"/>
</dbReference>
<feature type="transmembrane region" description="Helical" evidence="5">
    <location>
        <begin position="6"/>
        <end position="21"/>
    </location>
</feature>
<dbReference type="InterPro" id="IPR003825">
    <property type="entry name" value="Colicin-V_CvpA"/>
</dbReference>
<dbReference type="GO" id="GO:0016020">
    <property type="term" value="C:membrane"/>
    <property type="evidence" value="ECO:0007669"/>
    <property type="project" value="UniProtKB-SubCell"/>
</dbReference>
<feature type="transmembrane region" description="Helical" evidence="5">
    <location>
        <begin position="28"/>
        <end position="45"/>
    </location>
</feature>
<reference evidence="6 7" key="1">
    <citation type="submission" date="2016-10" db="EMBL/GenBank/DDBJ databases">
        <authorList>
            <person name="de Groot N.N."/>
        </authorList>
    </citation>
    <scope>NUCLEOTIDE SEQUENCE [LARGE SCALE GENOMIC DNA]</scope>
    <source>
        <strain evidence="6 7">CGMCC 1.6291</strain>
    </source>
</reference>
<evidence type="ECO:0000256" key="5">
    <source>
        <dbReference type="SAM" id="Phobius"/>
    </source>
</evidence>
<keyword evidence="3 5" id="KW-1133">Transmembrane helix</keyword>
<feature type="transmembrane region" description="Helical" evidence="5">
    <location>
        <begin position="106"/>
        <end position="126"/>
    </location>
</feature>
<evidence type="ECO:0000256" key="1">
    <source>
        <dbReference type="ARBA" id="ARBA00004141"/>
    </source>
</evidence>
<dbReference type="PANTHER" id="PTHR36926">
    <property type="entry name" value="COLICIN V PRODUCTION PROTEIN"/>
    <property type="match status" value="1"/>
</dbReference>
<dbReference type="EMBL" id="FOEG01000002">
    <property type="protein sequence ID" value="SEO67896.1"/>
    <property type="molecule type" value="Genomic_DNA"/>
</dbReference>
<dbReference type="AlphaFoldDB" id="A0A1H8RNG3"/>
<keyword evidence="2 5" id="KW-0812">Transmembrane</keyword>